<gene>
    <name evidence="1" type="ORF">TCM_031090</name>
</gene>
<name>A0A061F5E1_THECC</name>
<dbReference type="HOGENOM" id="CLU_2817626_0_0_1"/>
<protein>
    <submittedName>
        <fullName evidence="1">Uncharacterized protein</fullName>
    </submittedName>
</protein>
<accession>A0A061F5E1</accession>
<evidence type="ECO:0000313" key="1">
    <source>
        <dbReference type="EMBL" id="EOY12575.1"/>
    </source>
</evidence>
<organism evidence="1 2">
    <name type="scientific">Theobroma cacao</name>
    <name type="common">Cacao</name>
    <name type="synonym">Cocoa</name>
    <dbReference type="NCBI Taxonomy" id="3641"/>
    <lineage>
        <taxon>Eukaryota</taxon>
        <taxon>Viridiplantae</taxon>
        <taxon>Streptophyta</taxon>
        <taxon>Embryophyta</taxon>
        <taxon>Tracheophyta</taxon>
        <taxon>Spermatophyta</taxon>
        <taxon>Magnoliopsida</taxon>
        <taxon>eudicotyledons</taxon>
        <taxon>Gunneridae</taxon>
        <taxon>Pentapetalae</taxon>
        <taxon>rosids</taxon>
        <taxon>malvids</taxon>
        <taxon>Malvales</taxon>
        <taxon>Malvaceae</taxon>
        <taxon>Byttnerioideae</taxon>
        <taxon>Theobroma</taxon>
    </lineage>
</organism>
<dbReference type="InParanoid" id="A0A061F5E1"/>
<dbReference type="AlphaFoldDB" id="A0A061F5E1"/>
<dbReference type="EMBL" id="CM001885">
    <property type="protein sequence ID" value="EOY12575.1"/>
    <property type="molecule type" value="Genomic_DNA"/>
</dbReference>
<dbReference type="STRING" id="3641.A0A061F5E1"/>
<proteinExistence type="predicted"/>
<sequence>MCFVDQKDESFCTISWACNIDSALFVVAGGIDGIIRVIDASNENNTQGIIFRKSELQVGGPFIAVEK</sequence>
<dbReference type="Gramene" id="EOY12575">
    <property type="protein sequence ID" value="EOY12575"/>
    <property type="gene ID" value="TCM_031090"/>
</dbReference>
<evidence type="ECO:0000313" key="2">
    <source>
        <dbReference type="Proteomes" id="UP000026915"/>
    </source>
</evidence>
<keyword evidence="2" id="KW-1185">Reference proteome</keyword>
<reference evidence="1 2" key="1">
    <citation type="journal article" date="2013" name="Genome Biol.">
        <title>The genome sequence of the most widely cultivated cacao type and its use to identify candidate genes regulating pod color.</title>
        <authorList>
            <person name="Motamayor J.C."/>
            <person name="Mockaitis K."/>
            <person name="Schmutz J."/>
            <person name="Haiminen N."/>
            <person name="Iii D.L."/>
            <person name="Cornejo O."/>
            <person name="Findley S.D."/>
            <person name="Zheng P."/>
            <person name="Utro F."/>
            <person name="Royaert S."/>
            <person name="Saski C."/>
            <person name="Jenkins J."/>
            <person name="Podicheti R."/>
            <person name="Zhao M."/>
            <person name="Scheffler B.E."/>
            <person name="Stack J.C."/>
            <person name="Feltus F.A."/>
            <person name="Mustiga G.M."/>
            <person name="Amores F."/>
            <person name="Phillips W."/>
            <person name="Marelli J.P."/>
            <person name="May G.D."/>
            <person name="Shapiro H."/>
            <person name="Ma J."/>
            <person name="Bustamante C.D."/>
            <person name="Schnell R.J."/>
            <person name="Main D."/>
            <person name="Gilbert D."/>
            <person name="Parida L."/>
            <person name="Kuhn D.N."/>
        </authorList>
    </citation>
    <scope>NUCLEOTIDE SEQUENCE [LARGE SCALE GENOMIC DNA]</scope>
    <source>
        <strain evidence="2">cv. Matina 1-6</strain>
    </source>
</reference>
<dbReference type="Proteomes" id="UP000026915">
    <property type="component" value="Chromosome 7"/>
</dbReference>